<dbReference type="Proteomes" id="UP000266723">
    <property type="component" value="Unassembled WGS sequence"/>
</dbReference>
<name>A0ABQ7BK70_BRACR</name>
<comment type="caution">
    <text evidence="1">The sequence shown here is derived from an EMBL/GenBank/DDBJ whole genome shotgun (WGS) entry which is preliminary data.</text>
</comment>
<sequence length="251" mass="27444">MMPKLTVDLRAFESGLMGPPCRCSSGGLRLGWIVGSKPYLFSVLQVSHRRLLGSSLQVAASHPRILEDLKEFSQGLLVLGPSSVDSIFASLLRHPVSFLCRHRFVLFVLPLWLSSDFSGVAAKPRSCAVPWSVNYGFYGLLGKGPRSLCSIAIGLRAVDCQTSLFFGCSGCRLAFNPNKLGCIAFSINPASVSLLFTKLEVYGSAPVRLCYLFSFVVCNLLEFVLSPNFVSGWFSFTIRLLAPHPLRLCVS</sequence>
<evidence type="ECO:0000313" key="2">
    <source>
        <dbReference type="Proteomes" id="UP000266723"/>
    </source>
</evidence>
<gene>
    <name evidence="1" type="ORF">DY000_02036386</name>
</gene>
<accession>A0ABQ7BK70</accession>
<reference evidence="1 2" key="1">
    <citation type="journal article" date="2020" name="BMC Genomics">
        <title>Intraspecific diversification of the crop wild relative Brassica cretica Lam. using demographic model selection.</title>
        <authorList>
            <person name="Kioukis A."/>
            <person name="Michalopoulou V.A."/>
            <person name="Briers L."/>
            <person name="Pirintsos S."/>
            <person name="Studholme D.J."/>
            <person name="Pavlidis P."/>
            <person name="Sarris P.F."/>
        </authorList>
    </citation>
    <scope>NUCLEOTIDE SEQUENCE [LARGE SCALE GENOMIC DNA]</scope>
    <source>
        <strain evidence="2">cv. PFS-1207/04</strain>
    </source>
</reference>
<keyword evidence="2" id="KW-1185">Reference proteome</keyword>
<organism evidence="1 2">
    <name type="scientific">Brassica cretica</name>
    <name type="common">Mustard</name>
    <dbReference type="NCBI Taxonomy" id="69181"/>
    <lineage>
        <taxon>Eukaryota</taxon>
        <taxon>Viridiplantae</taxon>
        <taxon>Streptophyta</taxon>
        <taxon>Embryophyta</taxon>
        <taxon>Tracheophyta</taxon>
        <taxon>Spermatophyta</taxon>
        <taxon>Magnoliopsida</taxon>
        <taxon>eudicotyledons</taxon>
        <taxon>Gunneridae</taxon>
        <taxon>Pentapetalae</taxon>
        <taxon>rosids</taxon>
        <taxon>malvids</taxon>
        <taxon>Brassicales</taxon>
        <taxon>Brassicaceae</taxon>
        <taxon>Brassiceae</taxon>
        <taxon>Brassica</taxon>
    </lineage>
</organism>
<dbReference type="EMBL" id="QGKV02001507">
    <property type="protein sequence ID" value="KAF3533052.1"/>
    <property type="molecule type" value="Genomic_DNA"/>
</dbReference>
<protein>
    <submittedName>
        <fullName evidence="1">Uncharacterized protein</fullName>
    </submittedName>
</protein>
<evidence type="ECO:0000313" key="1">
    <source>
        <dbReference type="EMBL" id="KAF3533052.1"/>
    </source>
</evidence>
<proteinExistence type="predicted"/>